<dbReference type="STRING" id="1941349.STSP1_01705"/>
<protein>
    <submittedName>
        <fullName evidence="2">Uncharacterized protein</fullName>
    </submittedName>
</protein>
<feature type="signal peptide" evidence="1">
    <location>
        <begin position="1"/>
        <end position="20"/>
    </location>
</feature>
<accession>A0A1W6LNH9</accession>
<proteinExistence type="predicted"/>
<gene>
    <name evidence="2" type="ORF">STSP1_01705</name>
</gene>
<organism evidence="2 3">
    <name type="scientific">Sedimentisphaera salicampi</name>
    <dbReference type="NCBI Taxonomy" id="1941349"/>
    <lineage>
        <taxon>Bacteria</taxon>
        <taxon>Pseudomonadati</taxon>
        <taxon>Planctomycetota</taxon>
        <taxon>Phycisphaerae</taxon>
        <taxon>Sedimentisphaerales</taxon>
        <taxon>Sedimentisphaeraceae</taxon>
        <taxon>Sedimentisphaera</taxon>
    </lineage>
</organism>
<keyword evidence="3" id="KW-1185">Reference proteome</keyword>
<feature type="chain" id="PRO_5012732499" evidence="1">
    <location>
        <begin position="21"/>
        <end position="956"/>
    </location>
</feature>
<evidence type="ECO:0000313" key="2">
    <source>
        <dbReference type="EMBL" id="ARN57302.1"/>
    </source>
</evidence>
<reference evidence="3" key="1">
    <citation type="submission" date="2017-04" db="EMBL/GenBank/DDBJ databases">
        <title>Comparative genomics and description of representatives of a novel lineage of planctomycetes thriving in anoxic sediments.</title>
        <authorList>
            <person name="Spring S."/>
            <person name="Bunk B."/>
            <person name="Sproer C."/>
        </authorList>
    </citation>
    <scope>NUCLEOTIDE SEQUENCE [LARGE SCALE GENOMIC DNA]</scope>
    <source>
        <strain evidence="3">ST-PulAB-D4</strain>
    </source>
</reference>
<name>A0A1W6LNH9_9BACT</name>
<dbReference type="AlphaFoldDB" id="A0A1W6LNH9"/>
<dbReference type="EMBL" id="CP021023">
    <property type="protein sequence ID" value="ARN57302.1"/>
    <property type="molecule type" value="Genomic_DNA"/>
</dbReference>
<keyword evidence="1" id="KW-0732">Signal</keyword>
<dbReference type="Proteomes" id="UP000193334">
    <property type="component" value="Chromosome"/>
</dbReference>
<evidence type="ECO:0000256" key="1">
    <source>
        <dbReference type="SAM" id="SignalP"/>
    </source>
</evidence>
<dbReference type="RefSeq" id="WP_123807023.1">
    <property type="nucleotide sequence ID" value="NZ_CP021023.1"/>
</dbReference>
<sequence length="956" mass="108107" precursor="true">MSMVRSILLIAYMLCVSAEADYLTVAKSELSEGTLSGIRMAHQVCKVAKNDPDYNSDTREFRFVDALSRLGVFFVEDNGKDVNSILELAGLYGMEVSGNDFDYLSISYPKNNRQSYKIPDTAPDAEELEQLCSSWIKPELDGVIAELDSIQSPESDKFSIIFTTDETGLENDLRAGYGEVLLVKGAVKILLGFFEQPAYNFDIQNLDAIIQNIANESFSAAQLLEPNPDFLTLLSTLEEPDKGKNIQFQNKTYMIEGLDYLLQAIDYIKNDEYDRPGVDRFVFIAEEDFEIVEFYEDKISEVRDSLTNDNIAEIQISEGKEYALQNSPDGGTSLLQGSSLKVELTQIEDFYDGSLKLLYKDAGEQQQKTYQIEGGTIFADYVDLYFEGGYFTFFIDQSKENITEGYLNDWQEAIEITGITGSLAGSFAGEQITFDMNPAYGSQRFPEPVSPRDFLPEFNKWNRPAAYTVGSGMDNDPTLGGILPNFTHKDWLSAFDNLQPSGRVNIYPADPWQIYKNWDGSAEISYWLDEQLVFKDATGEVPDEEINADISELYLAYEGSTLHGCLIIEGMQEVEDIYYDQECSYEIIFSPSAYYPETKGAVKIVLDGTEYSYEKYDWYGYWESDLNREVDIYYRDKGIYFTLMDSSDFPTLPPITGKYVTVNSLSGDEWNYEYIDYNPTQLIAGTMGKMQGTVASSTIPESRFFVQAYTNKAEPEDSVVDFAVIQGAGDFELELPMGFDGYIKAYSSIFAFENPFEVGSELKCESVIEFKQWKDNLSCGIINVEYPEIIKPGETRSFEDVNGASGCIIALDLLAGEQYSLDFSSPEMLDIGIYEPDARTYNYYYSNNFSFVPSYSGRYFIEVSEDYYSQELSQFDFSVTLTSEYQPPAADIANDKGIGAQDGYVNELDMLAFSDIWLISANKNSWAGFADFSEDRFVNLKDFARLALFWYTYAAE</sequence>
<evidence type="ECO:0000313" key="3">
    <source>
        <dbReference type="Proteomes" id="UP000193334"/>
    </source>
</evidence>
<dbReference type="KEGG" id="pbp:STSP1_01705"/>